<sequence length="70" mass="8129">MDLMDGFFQILMREQDIPYTAVSAPSGMLWEWLVMKQGMSNVPATFNRCVNNLLRLMQDFAPRNFDDVLV</sequence>
<dbReference type="Proteomes" id="UP001162060">
    <property type="component" value="Unassembled WGS sequence"/>
</dbReference>
<dbReference type="InterPro" id="IPR000477">
    <property type="entry name" value="RT_dom"/>
</dbReference>
<gene>
    <name evidence="2" type="ORF">PM001_LOCUS5375</name>
</gene>
<dbReference type="AlphaFoldDB" id="A0AAV1TDI8"/>
<accession>A0AAV1TDI8</accession>
<protein>
    <recommendedName>
        <fullName evidence="1">Reverse transcriptase domain-containing protein</fullName>
    </recommendedName>
</protein>
<dbReference type="SUPFAM" id="SSF56672">
    <property type="entry name" value="DNA/RNA polymerases"/>
    <property type="match status" value="1"/>
</dbReference>
<organism evidence="2 3">
    <name type="scientific">Peronospora matthiolae</name>
    <dbReference type="NCBI Taxonomy" id="2874970"/>
    <lineage>
        <taxon>Eukaryota</taxon>
        <taxon>Sar</taxon>
        <taxon>Stramenopiles</taxon>
        <taxon>Oomycota</taxon>
        <taxon>Peronosporomycetes</taxon>
        <taxon>Peronosporales</taxon>
        <taxon>Peronosporaceae</taxon>
        <taxon>Peronospora</taxon>
    </lineage>
</organism>
<dbReference type="PANTHER" id="PTHR24559:SF444">
    <property type="entry name" value="REVERSE TRANSCRIPTASE DOMAIN-CONTAINING PROTEIN"/>
    <property type="match status" value="1"/>
</dbReference>
<dbReference type="InterPro" id="IPR043502">
    <property type="entry name" value="DNA/RNA_pol_sf"/>
</dbReference>
<evidence type="ECO:0000313" key="2">
    <source>
        <dbReference type="EMBL" id="CAK7916320.1"/>
    </source>
</evidence>
<name>A0AAV1TDI8_9STRA</name>
<dbReference type="PANTHER" id="PTHR24559">
    <property type="entry name" value="TRANSPOSON TY3-I GAG-POL POLYPROTEIN"/>
    <property type="match status" value="1"/>
</dbReference>
<dbReference type="InterPro" id="IPR043128">
    <property type="entry name" value="Rev_trsase/Diguanyl_cyclase"/>
</dbReference>
<evidence type="ECO:0000313" key="3">
    <source>
        <dbReference type="Proteomes" id="UP001162060"/>
    </source>
</evidence>
<reference evidence="2" key="1">
    <citation type="submission" date="2024-01" db="EMBL/GenBank/DDBJ databases">
        <authorList>
            <person name="Webb A."/>
        </authorList>
    </citation>
    <scope>NUCLEOTIDE SEQUENCE</scope>
    <source>
        <strain evidence="2">Pm1</strain>
    </source>
</reference>
<dbReference type="EMBL" id="CAKLBY020000044">
    <property type="protein sequence ID" value="CAK7916320.1"/>
    <property type="molecule type" value="Genomic_DNA"/>
</dbReference>
<dbReference type="Gene3D" id="3.10.10.10">
    <property type="entry name" value="HIV Type 1 Reverse Transcriptase, subunit A, domain 1"/>
    <property type="match status" value="1"/>
</dbReference>
<comment type="caution">
    <text evidence="2">The sequence shown here is derived from an EMBL/GenBank/DDBJ whole genome shotgun (WGS) entry which is preliminary data.</text>
</comment>
<feature type="domain" description="Reverse transcriptase" evidence="1">
    <location>
        <begin position="1"/>
        <end position="69"/>
    </location>
</feature>
<proteinExistence type="predicted"/>
<dbReference type="InterPro" id="IPR053134">
    <property type="entry name" value="RNA-dir_DNA_polymerase"/>
</dbReference>
<evidence type="ECO:0000259" key="1">
    <source>
        <dbReference type="Pfam" id="PF00078"/>
    </source>
</evidence>
<dbReference type="Pfam" id="PF00078">
    <property type="entry name" value="RVT_1"/>
    <property type="match status" value="1"/>
</dbReference>
<dbReference type="Gene3D" id="3.30.70.270">
    <property type="match status" value="1"/>
</dbReference>